<reference evidence="1" key="1">
    <citation type="submission" date="2020-05" db="EMBL/GenBank/DDBJ databases">
        <authorList>
            <person name="Chiriac C."/>
            <person name="Salcher M."/>
            <person name="Ghai R."/>
            <person name="Kavagutti S V."/>
        </authorList>
    </citation>
    <scope>NUCLEOTIDE SEQUENCE</scope>
</reference>
<dbReference type="EMBL" id="CAFBIZ010000094">
    <property type="protein sequence ID" value="CAB4849717.1"/>
    <property type="molecule type" value="Genomic_DNA"/>
</dbReference>
<dbReference type="AlphaFoldDB" id="A0A6J7BV42"/>
<evidence type="ECO:0000313" key="1">
    <source>
        <dbReference type="EMBL" id="CAB4849717.1"/>
    </source>
</evidence>
<organism evidence="1">
    <name type="scientific">freshwater metagenome</name>
    <dbReference type="NCBI Taxonomy" id="449393"/>
    <lineage>
        <taxon>unclassified sequences</taxon>
        <taxon>metagenomes</taxon>
        <taxon>ecological metagenomes</taxon>
    </lineage>
</organism>
<accession>A0A6J7BV42</accession>
<protein>
    <submittedName>
        <fullName evidence="1">Unannotated protein</fullName>
    </submittedName>
</protein>
<name>A0A6J7BV42_9ZZZZ</name>
<gene>
    <name evidence="1" type="ORF">UFOPK3268_00839</name>
</gene>
<proteinExistence type="predicted"/>
<sequence>MDPDGVDAHIAHLVDDIEVVGRFELDLDRKPAGLLHRRGALGDVTRTTVDTASATGGQGCVDGTVEIASSHGHLSEHLRGLLDDRATGVERNPDAAESALVGVAPVGAGLNHCGGKGIEVEQRDLLVGDSVGGLEVVIARTLLRLGASEPDSIDVDAVSLVLGAKGVRGVAHVRGGRCDAVALNPQHAEVGGARTTRATLHRGIHPHTTSLDVDGETTDVETATVARDGTAIRIRPLKNRCVVQLCGHVRELRPIPRFTGRPLRRAS</sequence>